<evidence type="ECO:0000313" key="10">
    <source>
        <dbReference type="Proteomes" id="UP000791440"/>
    </source>
</evidence>
<name>A0A922CUF4_MANSE</name>
<feature type="domain" description="C2H2-type" evidence="8">
    <location>
        <begin position="327"/>
        <end position="354"/>
    </location>
</feature>
<dbReference type="PROSITE" id="PS00028">
    <property type="entry name" value="ZINC_FINGER_C2H2_1"/>
    <property type="match status" value="10"/>
</dbReference>
<evidence type="ECO:0000256" key="1">
    <source>
        <dbReference type="ARBA" id="ARBA00004123"/>
    </source>
</evidence>
<feature type="domain" description="C2H2-type" evidence="8">
    <location>
        <begin position="509"/>
        <end position="539"/>
    </location>
</feature>
<feature type="domain" description="C2H2-type" evidence="8">
    <location>
        <begin position="631"/>
        <end position="659"/>
    </location>
</feature>
<evidence type="ECO:0000256" key="6">
    <source>
        <dbReference type="ARBA" id="ARBA00023242"/>
    </source>
</evidence>
<dbReference type="GO" id="GO:0005634">
    <property type="term" value="C:nucleus"/>
    <property type="evidence" value="ECO:0007669"/>
    <property type="project" value="UniProtKB-SubCell"/>
</dbReference>
<protein>
    <recommendedName>
        <fullName evidence="8">C2H2-type domain-containing protein</fullName>
    </recommendedName>
</protein>
<keyword evidence="6" id="KW-0539">Nucleus</keyword>
<organism evidence="9 10">
    <name type="scientific">Manduca sexta</name>
    <name type="common">Tobacco hawkmoth</name>
    <name type="synonym">Tobacco hornworm</name>
    <dbReference type="NCBI Taxonomy" id="7130"/>
    <lineage>
        <taxon>Eukaryota</taxon>
        <taxon>Metazoa</taxon>
        <taxon>Ecdysozoa</taxon>
        <taxon>Arthropoda</taxon>
        <taxon>Hexapoda</taxon>
        <taxon>Insecta</taxon>
        <taxon>Pterygota</taxon>
        <taxon>Neoptera</taxon>
        <taxon>Endopterygota</taxon>
        <taxon>Lepidoptera</taxon>
        <taxon>Glossata</taxon>
        <taxon>Ditrysia</taxon>
        <taxon>Bombycoidea</taxon>
        <taxon>Sphingidae</taxon>
        <taxon>Sphinginae</taxon>
        <taxon>Sphingini</taxon>
        <taxon>Manduca</taxon>
    </lineage>
</organism>
<accession>A0A922CUF4</accession>
<dbReference type="InterPro" id="IPR013087">
    <property type="entry name" value="Znf_C2H2_type"/>
</dbReference>
<evidence type="ECO:0000256" key="5">
    <source>
        <dbReference type="ARBA" id="ARBA00022833"/>
    </source>
</evidence>
<dbReference type="PANTHER" id="PTHR24406">
    <property type="entry name" value="TRANSCRIPTIONAL REPRESSOR CTCFL-RELATED"/>
    <property type="match status" value="1"/>
</dbReference>
<keyword evidence="10" id="KW-1185">Reference proteome</keyword>
<comment type="subcellular location">
    <subcellularLocation>
        <location evidence="1">Nucleus</location>
    </subcellularLocation>
</comment>
<feature type="domain" description="C2H2-type" evidence="8">
    <location>
        <begin position="382"/>
        <end position="410"/>
    </location>
</feature>
<feature type="domain" description="C2H2-type" evidence="8">
    <location>
        <begin position="356"/>
        <end position="378"/>
    </location>
</feature>
<evidence type="ECO:0000256" key="2">
    <source>
        <dbReference type="ARBA" id="ARBA00022723"/>
    </source>
</evidence>
<dbReference type="Proteomes" id="UP000791440">
    <property type="component" value="Unassembled WGS sequence"/>
</dbReference>
<feature type="domain" description="C2H2-type" evidence="8">
    <location>
        <begin position="445"/>
        <end position="477"/>
    </location>
</feature>
<proteinExistence type="predicted"/>
<dbReference type="InterPro" id="IPR050888">
    <property type="entry name" value="ZnF_C2H2-type_TF"/>
</dbReference>
<gene>
    <name evidence="9" type="ORF">O3G_MSEX011643</name>
</gene>
<evidence type="ECO:0000256" key="4">
    <source>
        <dbReference type="ARBA" id="ARBA00022771"/>
    </source>
</evidence>
<keyword evidence="4 7" id="KW-0863">Zinc-finger</keyword>
<dbReference type="PROSITE" id="PS50157">
    <property type="entry name" value="ZINC_FINGER_C2H2_2"/>
    <property type="match status" value="12"/>
</dbReference>
<dbReference type="EMBL" id="JH668642">
    <property type="protein sequence ID" value="KAG6459873.1"/>
    <property type="molecule type" value="Genomic_DNA"/>
</dbReference>
<dbReference type="EMBL" id="JH668642">
    <property type="protein sequence ID" value="KAG6459874.1"/>
    <property type="molecule type" value="Genomic_DNA"/>
</dbReference>
<reference evidence="9" key="2">
    <citation type="submission" date="2020-12" db="EMBL/GenBank/DDBJ databases">
        <authorList>
            <person name="Kanost M."/>
        </authorList>
    </citation>
    <scope>NUCLEOTIDE SEQUENCE</scope>
</reference>
<feature type="domain" description="C2H2-type" evidence="8">
    <location>
        <begin position="476"/>
        <end position="499"/>
    </location>
</feature>
<feature type="domain" description="C2H2-type" evidence="8">
    <location>
        <begin position="264"/>
        <end position="291"/>
    </location>
</feature>
<dbReference type="Pfam" id="PF00096">
    <property type="entry name" value="zf-C2H2"/>
    <property type="match status" value="4"/>
</dbReference>
<dbReference type="EMBL" id="JH668642">
    <property type="protein sequence ID" value="KAG6459875.1"/>
    <property type="molecule type" value="Genomic_DNA"/>
</dbReference>
<feature type="domain" description="C2H2-type" evidence="8">
    <location>
        <begin position="570"/>
        <end position="597"/>
    </location>
</feature>
<feature type="domain" description="C2H2-type" evidence="8">
    <location>
        <begin position="542"/>
        <end position="565"/>
    </location>
</feature>
<feature type="domain" description="C2H2-type" evidence="8">
    <location>
        <begin position="213"/>
        <end position="240"/>
    </location>
</feature>
<keyword evidence="3" id="KW-0677">Repeat</keyword>
<dbReference type="SMART" id="SM00355">
    <property type="entry name" value="ZnF_C2H2"/>
    <property type="match status" value="13"/>
</dbReference>
<evidence type="ECO:0000256" key="7">
    <source>
        <dbReference type="PROSITE-ProRule" id="PRU00042"/>
    </source>
</evidence>
<keyword evidence="2" id="KW-0479">Metal-binding</keyword>
<evidence type="ECO:0000256" key="3">
    <source>
        <dbReference type="ARBA" id="ARBA00022737"/>
    </source>
</evidence>
<comment type="caution">
    <text evidence="9">The sequence shown here is derived from an EMBL/GenBank/DDBJ whole genome shotgun (WGS) entry which is preliminary data.</text>
</comment>
<keyword evidence="5" id="KW-0862">Zinc</keyword>
<reference evidence="9" key="1">
    <citation type="journal article" date="2016" name="Insect Biochem. Mol. Biol.">
        <title>Multifaceted biological insights from a draft genome sequence of the tobacco hornworm moth, Manduca sexta.</title>
        <authorList>
            <person name="Kanost M.R."/>
            <person name="Arrese E.L."/>
            <person name="Cao X."/>
            <person name="Chen Y.R."/>
            <person name="Chellapilla S."/>
            <person name="Goldsmith M.R."/>
            <person name="Grosse-Wilde E."/>
            <person name="Heckel D.G."/>
            <person name="Herndon N."/>
            <person name="Jiang H."/>
            <person name="Papanicolaou A."/>
            <person name="Qu J."/>
            <person name="Soulages J.L."/>
            <person name="Vogel H."/>
            <person name="Walters J."/>
            <person name="Waterhouse R.M."/>
            <person name="Ahn S.J."/>
            <person name="Almeida F.C."/>
            <person name="An C."/>
            <person name="Aqrawi P."/>
            <person name="Bretschneider A."/>
            <person name="Bryant W.B."/>
            <person name="Bucks S."/>
            <person name="Chao H."/>
            <person name="Chevignon G."/>
            <person name="Christen J.M."/>
            <person name="Clarke D.F."/>
            <person name="Dittmer N.T."/>
            <person name="Ferguson L.C.F."/>
            <person name="Garavelou S."/>
            <person name="Gordon K.H.J."/>
            <person name="Gunaratna R.T."/>
            <person name="Han Y."/>
            <person name="Hauser F."/>
            <person name="He Y."/>
            <person name="Heidel-Fischer H."/>
            <person name="Hirsh A."/>
            <person name="Hu Y."/>
            <person name="Jiang H."/>
            <person name="Kalra D."/>
            <person name="Klinner C."/>
            <person name="Konig C."/>
            <person name="Kovar C."/>
            <person name="Kroll A.R."/>
            <person name="Kuwar S.S."/>
            <person name="Lee S.L."/>
            <person name="Lehman R."/>
            <person name="Li K."/>
            <person name="Li Z."/>
            <person name="Liang H."/>
            <person name="Lovelace S."/>
            <person name="Lu Z."/>
            <person name="Mansfield J.H."/>
            <person name="McCulloch K.J."/>
            <person name="Mathew T."/>
            <person name="Morton B."/>
            <person name="Muzny D.M."/>
            <person name="Neunemann D."/>
            <person name="Ongeri F."/>
            <person name="Pauchet Y."/>
            <person name="Pu L.L."/>
            <person name="Pyrousis I."/>
            <person name="Rao X.J."/>
            <person name="Redding A."/>
            <person name="Roesel C."/>
            <person name="Sanchez-Gracia A."/>
            <person name="Schaack S."/>
            <person name="Shukla A."/>
            <person name="Tetreau G."/>
            <person name="Wang Y."/>
            <person name="Xiong G.H."/>
            <person name="Traut W."/>
            <person name="Walsh T.K."/>
            <person name="Worley K.C."/>
            <person name="Wu D."/>
            <person name="Wu W."/>
            <person name="Wu Y.Q."/>
            <person name="Zhang X."/>
            <person name="Zou Z."/>
            <person name="Zucker H."/>
            <person name="Briscoe A.D."/>
            <person name="Burmester T."/>
            <person name="Clem R.J."/>
            <person name="Feyereisen R."/>
            <person name="Grimmelikhuijzen C.J.P."/>
            <person name="Hamodrakas S.J."/>
            <person name="Hansson B.S."/>
            <person name="Huguet E."/>
            <person name="Jermiin L.S."/>
            <person name="Lan Q."/>
            <person name="Lehman H.K."/>
            <person name="Lorenzen M."/>
            <person name="Merzendorfer H."/>
            <person name="Michalopoulos I."/>
            <person name="Morton D.B."/>
            <person name="Muthukrishnan S."/>
            <person name="Oakeshott J.G."/>
            <person name="Palmer W."/>
            <person name="Park Y."/>
            <person name="Passarelli A.L."/>
            <person name="Rozas J."/>
            <person name="Schwartz L.M."/>
            <person name="Smith W."/>
            <person name="Southgate A."/>
            <person name="Vilcinskas A."/>
            <person name="Vogt R."/>
            <person name="Wang P."/>
            <person name="Werren J."/>
            <person name="Yu X.Q."/>
            <person name="Zhou J.J."/>
            <person name="Brown S.J."/>
            <person name="Scherer S.E."/>
            <person name="Richards S."/>
            <person name="Blissard G.W."/>
        </authorList>
    </citation>
    <scope>NUCLEOTIDE SEQUENCE</scope>
</reference>
<feature type="domain" description="C2H2-type" evidence="8">
    <location>
        <begin position="603"/>
        <end position="630"/>
    </location>
</feature>
<evidence type="ECO:0000313" key="9">
    <source>
        <dbReference type="EMBL" id="KAG6459875.1"/>
    </source>
</evidence>
<evidence type="ECO:0000259" key="8">
    <source>
        <dbReference type="PROSITE" id="PS50157"/>
    </source>
</evidence>
<sequence length="662" mass="77285">MKKSMNFFANSKIKVETQSYEFKQPAPGCSKFMNDVYLENFCVCCLANGISLVKLSSCSHSGFLKSYFLNEINFQKSLLCDHCHAILKKISTFKSQVECCVKQQQKTVSWIKLRRSNIVRASVNPEDVKPIMRNAVFIPESLPEIPDEAEDMDIKEEYISDESTKSAFTYGYDDDYVEEEIPKGKNFEKQEIPDIKLINRATTGQNLQSNTLHQCEICMAKFAEKEHMLNHQTKHNQPTPTKPKPKQKKTIVKTKTSLPVTNQYQCFVCNATFDAEAALDNHRQEHEKIRFARSDLYGKIRMVYLTKEQLEAERDVMRATEYAMYQNKCHYCLKSFSLEDSLKLHMRRHDKKRGKYTCPVCKCVFNKSTSMKQHEELHWRRYQCMECGKKFIQDRKCIAHYNVEHADKHNQIDDYYACRHSDCNYIANDFTTYRKHLREIHPSKVQCNQCNHVFPNAWELKCHKRNKHEETHQGPFKCHHCDKKYAGKNSLRNHVRTNHRLIPVLKDIAYCKTCKKQFKDKTSLVIHMRNNSKHVTDDGKKYTCDLCGAKFVTKTGIQSHIEMKHLPCTYQCDQCNKIVSCSRALRKHMKDHSEKPKELKQTKLCQICGKGFKHTPSLISHLNTHTGERPLQCTRCPATFAYKASLYTHNRIVHKVPKKGVK</sequence>
<dbReference type="GO" id="GO:0008270">
    <property type="term" value="F:zinc ion binding"/>
    <property type="evidence" value="ECO:0007669"/>
    <property type="project" value="UniProtKB-KW"/>
</dbReference>
<dbReference type="AlphaFoldDB" id="A0A922CUF4"/>